<accession>A0A9Q8Q335</accession>
<evidence type="ECO:0000256" key="5">
    <source>
        <dbReference type="HAMAP-Rule" id="MF_00708"/>
    </source>
</evidence>
<dbReference type="GO" id="GO:0045283">
    <property type="term" value="C:fumarate reductase complex"/>
    <property type="evidence" value="ECO:0007669"/>
    <property type="project" value="UniProtKB-UniRule"/>
</dbReference>
<comment type="function">
    <text evidence="5">Two distinct, membrane-bound, FAD-containing enzymes are responsible for the catalysis of fumarate and succinate interconversion; fumarate reductase is used in anaerobic growth, and succinate dehydrogenase is used in aerobic growth. Anchors the catalytic components of the fumarate reductase complex to the cell inner membrane, binds quinones.</text>
</comment>
<proteinExistence type="inferred from homology"/>
<evidence type="ECO:0000256" key="1">
    <source>
        <dbReference type="ARBA" id="ARBA00022475"/>
    </source>
</evidence>
<evidence type="ECO:0000313" key="6">
    <source>
        <dbReference type="EMBL" id="UNH31111.1"/>
    </source>
</evidence>
<comment type="subcellular location">
    <subcellularLocation>
        <location evidence="5">Cell membrane</location>
        <topology evidence="5">Multi-pass membrane protein</topology>
    </subcellularLocation>
</comment>
<organism evidence="6 7">
    <name type="scientific">Moellerella wisconsensis</name>
    <dbReference type="NCBI Taxonomy" id="158849"/>
    <lineage>
        <taxon>Bacteria</taxon>
        <taxon>Pseudomonadati</taxon>
        <taxon>Pseudomonadota</taxon>
        <taxon>Gammaproteobacteria</taxon>
        <taxon>Enterobacterales</taxon>
        <taxon>Morganellaceae</taxon>
        <taxon>Moellerella</taxon>
    </lineage>
</organism>
<dbReference type="GO" id="GO:0000104">
    <property type="term" value="F:succinate dehydrogenase activity"/>
    <property type="evidence" value="ECO:0007669"/>
    <property type="project" value="UniProtKB-UniRule"/>
</dbReference>
<dbReference type="NCBIfam" id="NF003445">
    <property type="entry name" value="PRK04987.1"/>
    <property type="match status" value="1"/>
</dbReference>
<keyword evidence="3 5" id="KW-1133">Transmembrane helix</keyword>
<dbReference type="GeneID" id="79715977"/>
<evidence type="ECO:0000256" key="3">
    <source>
        <dbReference type="ARBA" id="ARBA00022989"/>
    </source>
</evidence>
<evidence type="ECO:0000256" key="2">
    <source>
        <dbReference type="ARBA" id="ARBA00022692"/>
    </source>
</evidence>
<comment type="similarity">
    <text evidence="5">Belongs to the FrdC family.</text>
</comment>
<dbReference type="Proteomes" id="UP000829116">
    <property type="component" value="Chromosome"/>
</dbReference>
<evidence type="ECO:0000313" key="7">
    <source>
        <dbReference type="Proteomes" id="UP000829116"/>
    </source>
</evidence>
<dbReference type="CDD" id="cd00546">
    <property type="entry name" value="QFR_TypeD_subunitC"/>
    <property type="match status" value="1"/>
</dbReference>
<dbReference type="RefSeq" id="WP_047256272.1">
    <property type="nucleotide sequence ID" value="NZ_CAWMFK010000025.1"/>
</dbReference>
<dbReference type="GO" id="GO:0005886">
    <property type="term" value="C:plasma membrane"/>
    <property type="evidence" value="ECO:0007669"/>
    <property type="project" value="UniProtKB-SubCell"/>
</dbReference>
<keyword evidence="6" id="KW-0560">Oxidoreductase</keyword>
<reference evidence="6" key="1">
    <citation type="submission" date="2022-03" db="EMBL/GenBank/DDBJ databases">
        <title>ESBL-producing Moellerella wisconsensis and Escherichia marmotae isolated from wild game meat.</title>
        <authorList>
            <person name="Biggel M."/>
        </authorList>
    </citation>
    <scope>NUCLEOTIDE SEQUENCE</scope>
    <source>
        <strain evidence="6">W51</strain>
    </source>
</reference>
<dbReference type="HAMAP" id="MF_00708">
    <property type="entry name" value="Fumarate_red_C"/>
    <property type="match status" value="1"/>
</dbReference>
<gene>
    <name evidence="5 6" type="primary">frdC</name>
    <name evidence="6" type="ORF">MNY72_01925</name>
</gene>
<dbReference type="InterPro" id="IPR034804">
    <property type="entry name" value="SQR/QFR_C/D"/>
</dbReference>
<dbReference type="EMBL" id="CP093245">
    <property type="protein sequence ID" value="UNH31111.1"/>
    <property type="molecule type" value="Genomic_DNA"/>
</dbReference>
<dbReference type="Gene3D" id="1.20.1300.10">
    <property type="entry name" value="Fumarate reductase/succinate dehydrogenase, transmembrane subunit"/>
    <property type="match status" value="1"/>
</dbReference>
<protein>
    <recommendedName>
        <fullName evidence="5">Fumarate reductase subunit C</fullName>
    </recommendedName>
    <alternativeName>
        <fullName evidence="5">Fumarate reductase 15 kDa hydrophobic protein</fullName>
    </alternativeName>
    <alternativeName>
        <fullName evidence="5">Quinol-fumarate reductase subunit C</fullName>
        <shortName evidence="5">QFR subunit C</shortName>
    </alternativeName>
</protein>
<feature type="transmembrane region" description="Helical" evidence="5">
    <location>
        <begin position="68"/>
        <end position="88"/>
    </location>
</feature>
<evidence type="ECO:0000256" key="4">
    <source>
        <dbReference type="ARBA" id="ARBA00023136"/>
    </source>
</evidence>
<keyword evidence="4 5" id="KW-0472">Membrane</keyword>
<dbReference type="PIRSF" id="PIRSF000180">
    <property type="entry name" value="FrdC"/>
    <property type="match status" value="1"/>
</dbReference>
<keyword evidence="1 5" id="KW-1003">Cell membrane</keyword>
<keyword evidence="2 5" id="KW-0812">Transmembrane</keyword>
<sequence>MTTKRKPYVREMKPDWWQKLGFYRFYIMRESTSVLQVWFSILVLFGIFALKDGPQSWDGFVGFLHNPIVLIINIVALAATLLHTSTWFKLAPKAVCIVVKDKKMSEEPIVKGFWALTILVNIIILAIALL</sequence>
<dbReference type="Pfam" id="PF02300">
    <property type="entry name" value="Fumarate_red_C"/>
    <property type="match status" value="1"/>
</dbReference>
<dbReference type="InterPro" id="IPR003510">
    <property type="entry name" value="Fumarate_red_C"/>
</dbReference>
<dbReference type="SUPFAM" id="SSF81343">
    <property type="entry name" value="Fumarate reductase respiratory complex transmembrane subunits"/>
    <property type="match status" value="1"/>
</dbReference>
<comment type="subunit">
    <text evidence="5">Part of an enzyme complex containing four subunits: a flavoprotein (FrdA), an iron-sulfur protein (FrdB), and two hydrophobic anchor proteins (FrdC and FrdD).</text>
</comment>
<feature type="transmembrane region" description="Helical" evidence="5">
    <location>
        <begin position="21"/>
        <end position="48"/>
    </location>
</feature>
<name>A0A9Q8Q335_9GAMM</name>
<feature type="transmembrane region" description="Helical" evidence="5">
    <location>
        <begin position="109"/>
        <end position="129"/>
    </location>
</feature>
<dbReference type="AlphaFoldDB" id="A0A9Q8Q335"/>